<dbReference type="RefSeq" id="WP_004067036.1">
    <property type="nucleotide sequence ID" value="NC_022084.1"/>
</dbReference>
<evidence type="ECO:0000259" key="6">
    <source>
        <dbReference type="SMART" id="SM00347"/>
    </source>
</evidence>
<dbReference type="HOGENOM" id="CLU_107445_2_0_2"/>
<keyword evidence="1 4" id="KW-0805">Transcription regulation</keyword>
<accession>H3ZL42</accession>
<feature type="coiled-coil region" evidence="5">
    <location>
        <begin position="99"/>
        <end position="134"/>
    </location>
</feature>
<dbReference type="SUPFAM" id="SSF46785">
    <property type="entry name" value="Winged helix' DNA-binding domain"/>
    <property type="match status" value="1"/>
</dbReference>
<evidence type="ECO:0000256" key="2">
    <source>
        <dbReference type="ARBA" id="ARBA00023125"/>
    </source>
</evidence>
<dbReference type="InterPro" id="IPR000835">
    <property type="entry name" value="HTH_MarR-typ"/>
</dbReference>
<dbReference type="SMART" id="SM00347">
    <property type="entry name" value="HTH_MARR"/>
    <property type="match status" value="1"/>
</dbReference>
<reference evidence="7 8" key="1">
    <citation type="journal article" date="2012" name="J. Bacteriol.">
        <title>Genome sequence of the model hyperthermophilic archaeon Thermococcus litoralis NS-C.</title>
        <authorList>
            <person name="Gardner A.F."/>
            <person name="Kumar S."/>
            <person name="Perler F.B."/>
        </authorList>
    </citation>
    <scope>NUCLEOTIDE SEQUENCE [LARGE SCALE GENOMIC DNA]</scope>
    <source>
        <strain evidence="8">ATCC 51850 / DSM 5473 / JCM 8560 / NS-C</strain>
    </source>
</reference>
<protein>
    <recommendedName>
        <fullName evidence="4">HTH-type transcriptional regulator</fullName>
    </recommendedName>
</protein>
<proteinExistence type="inferred from homology"/>
<dbReference type="Gene3D" id="1.10.10.10">
    <property type="entry name" value="Winged helix-like DNA-binding domain superfamily/Winged helix DNA-binding domain"/>
    <property type="match status" value="1"/>
</dbReference>
<keyword evidence="3 4" id="KW-0804">Transcription</keyword>
<dbReference type="STRING" id="523849.OCC_07376"/>
<dbReference type="CDD" id="cd00090">
    <property type="entry name" value="HTH_ARSR"/>
    <property type="match status" value="1"/>
</dbReference>
<dbReference type="PaxDb" id="523849-OCC_07376"/>
<evidence type="ECO:0000313" key="8">
    <source>
        <dbReference type="Proteomes" id="UP000015502"/>
    </source>
</evidence>
<dbReference type="EMBL" id="CP006670">
    <property type="protein sequence ID" value="EHR79332.1"/>
    <property type="molecule type" value="Genomic_DNA"/>
</dbReference>
<dbReference type="InterPro" id="IPR036388">
    <property type="entry name" value="WH-like_DNA-bd_sf"/>
</dbReference>
<dbReference type="GO" id="GO:0003700">
    <property type="term" value="F:DNA-binding transcription factor activity"/>
    <property type="evidence" value="ECO:0007669"/>
    <property type="project" value="InterPro"/>
</dbReference>
<dbReference type="InterPro" id="IPR052362">
    <property type="entry name" value="HTH-GbsR_regulator"/>
</dbReference>
<dbReference type="Proteomes" id="UP000015502">
    <property type="component" value="Chromosome"/>
</dbReference>
<sequence>MVGVEEAKRIMMEHFANTARRFGLSELYGYIYGVLFFEDEPLSLGEIAERTGYSLSHVSTALKLLENIGLVKRIKKPGDKRAYYTAIKNIREWRKEAYYKKIEEDVKQTRENLLKALKEVENDKSEEAEKIRQRIEFALQRNAITEKILNIFLKNEDEQVLKALLECLEEKLNSENP</sequence>
<dbReference type="InterPro" id="IPR036390">
    <property type="entry name" value="WH_DNA-bd_sf"/>
</dbReference>
<gene>
    <name evidence="7" type="ORF">OCC_07376</name>
</gene>
<keyword evidence="2 4" id="KW-0238">DNA-binding</keyword>
<comment type="similarity">
    <text evidence="4">Belongs to the GbsR family.</text>
</comment>
<evidence type="ECO:0000313" key="7">
    <source>
        <dbReference type="EMBL" id="EHR79332.1"/>
    </source>
</evidence>
<dbReference type="PANTHER" id="PTHR38465:SF1">
    <property type="entry name" value="HTH-TYPE TRANSCRIPTIONAL REGULATOR MJ1563-RELATED"/>
    <property type="match status" value="1"/>
</dbReference>
<evidence type="ECO:0000256" key="1">
    <source>
        <dbReference type="ARBA" id="ARBA00023015"/>
    </source>
</evidence>
<dbReference type="KEGG" id="tlt:OCC_07376"/>
<dbReference type="AlphaFoldDB" id="H3ZL42"/>
<dbReference type="GeneID" id="16549737"/>
<evidence type="ECO:0000256" key="3">
    <source>
        <dbReference type="ARBA" id="ARBA00023163"/>
    </source>
</evidence>
<dbReference type="PANTHER" id="PTHR38465">
    <property type="entry name" value="HTH-TYPE TRANSCRIPTIONAL REGULATOR MJ1563-RELATED"/>
    <property type="match status" value="1"/>
</dbReference>
<evidence type="ECO:0000256" key="4">
    <source>
        <dbReference type="PIRNR" id="PIRNR006707"/>
    </source>
</evidence>
<name>H3ZL42_THELN</name>
<keyword evidence="8" id="KW-1185">Reference proteome</keyword>
<dbReference type="PIRSF" id="PIRSF006707">
    <property type="entry name" value="MJ1563"/>
    <property type="match status" value="1"/>
</dbReference>
<dbReference type="GO" id="GO:0003677">
    <property type="term" value="F:DNA binding"/>
    <property type="evidence" value="ECO:0007669"/>
    <property type="project" value="UniProtKB-UniRule"/>
</dbReference>
<organism evidence="7 8">
    <name type="scientific">Thermococcus litoralis (strain ATCC 51850 / DSM 5473 / JCM 8560 / NS-C)</name>
    <dbReference type="NCBI Taxonomy" id="523849"/>
    <lineage>
        <taxon>Archaea</taxon>
        <taxon>Methanobacteriati</taxon>
        <taxon>Methanobacteriota</taxon>
        <taxon>Thermococci</taxon>
        <taxon>Thermococcales</taxon>
        <taxon>Thermococcaceae</taxon>
        <taxon>Thermococcus</taxon>
    </lineage>
</organism>
<keyword evidence="5" id="KW-0175">Coiled coil</keyword>
<dbReference type="InterPro" id="IPR026282">
    <property type="entry name" value="MJ1563"/>
</dbReference>
<feature type="domain" description="HTH marR-type" evidence="6">
    <location>
        <begin position="17"/>
        <end position="122"/>
    </location>
</feature>
<evidence type="ECO:0000256" key="5">
    <source>
        <dbReference type="SAM" id="Coils"/>
    </source>
</evidence>
<dbReference type="InterPro" id="IPR011991">
    <property type="entry name" value="ArsR-like_HTH"/>
</dbReference>
<dbReference type="Pfam" id="PF01047">
    <property type="entry name" value="MarR"/>
    <property type="match status" value="1"/>
</dbReference>